<proteinExistence type="predicted"/>
<keyword evidence="25" id="KW-1185">Reference proteome</keyword>
<dbReference type="GO" id="GO:0022857">
    <property type="term" value="F:transmembrane transporter activity"/>
    <property type="evidence" value="ECO:0007669"/>
    <property type="project" value="InterPro"/>
</dbReference>
<dbReference type="InterPro" id="IPR011701">
    <property type="entry name" value="MFS"/>
</dbReference>
<organism evidence="24 25">
    <name type="scientific">Circinella minor</name>
    <dbReference type="NCBI Taxonomy" id="1195481"/>
    <lineage>
        <taxon>Eukaryota</taxon>
        <taxon>Fungi</taxon>
        <taxon>Fungi incertae sedis</taxon>
        <taxon>Mucoromycota</taxon>
        <taxon>Mucoromycotina</taxon>
        <taxon>Mucoromycetes</taxon>
        <taxon>Mucorales</taxon>
        <taxon>Lichtheimiaceae</taxon>
        <taxon>Circinella</taxon>
    </lineage>
</organism>
<evidence type="ECO:0000256" key="17">
    <source>
        <dbReference type="ARBA" id="ARBA00044924"/>
    </source>
</evidence>
<dbReference type="InterPro" id="IPR020846">
    <property type="entry name" value="MFS_dom"/>
</dbReference>
<dbReference type="InterPro" id="IPR052187">
    <property type="entry name" value="MFSD1"/>
</dbReference>
<comment type="catalytic activity">
    <reaction evidence="17">
        <text>L-lysyl-glycine(out) = L-lysyl-glycine(in)</text>
        <dbReference type="Rhea" id="RHEA:79407"/>
        <dbReference type="ChEBI" id="CHEBI:191202"/>
    </reaction>
</comment>
<evidence type="ECO:0000259" key="23">
    <source>
        <dbReference type="PROSITE" id="PS50850"/>
    </source>
</evidence>
<feature type="transmembrane region" description="Helical" evidence="22">
    <location>
        <begin position="353"/>
        <end position="374"/>
    </location>
</feature>
<dbReference type="OrthoDB" id="424834at2759"/>
<dbReference type="PROSITE" id="PS00216">
    <property type="entry name" value="SUGAR_TRANSPORT_1"/>
    <property type="match status" value="1"/>
</dbReference>
<comment type="catalytic activity">
    <reaction evidence="15">
        <text>L-histidyl-L-alpha-amino acid(out) = L-histidyl-L-alpha-amino acid(in)</text>
        <dbReference type="Rhea" id="RHEA:79379"/>
        <dbReference type="ChEBI" id="CHEBI:229964"/>
    </reaction>
</comment>
<keyword evidence="4 22" id="KW-0472">Membrane</keyword>
<feature type="transmembrane region" description="Helical" evidence="22">
    <location>
        <begin position="137"/>
        <end position="156"/>
    </location>
</feature>
<evidence type="ECO:0000256" key="22">
    <source>
        <dbReference type="SAM" id="Phobius"/>
    </source>
</evidence>
<evidence type="ECO:0000256" key="6">
    <source>
        <dbReference type="ARBA" id="ARBA00044878"/>
    </source>
</evidence>
<comment type="catalytic activity">
    <reaction evidence="6">
        <text>L-histidyl-glycine(out) = L-histidyl-glycine(in)</text>
        <dbReference type="Rhea" id="RHEA:79395"/>
        <dbReference type="ChEBI" id="CHEBI:229957"/>
    </reaction>
</comment>
<evidence type="ECO:0000256" key="10">
    <source>
        <dbReference type="ARBA" id="ARBA00044893"/>
    </source>
</evidence>
<comment type="catalytic activity">
    <reaction evidence="11">
        <text>L-aspartyl-L-lysine(out) = L-aspartyl-L-lysine(in)</text>
        <dbReference type="Rhea" id="RHEA:79411"/>
        <dbReference type="ChEBI" id="CHEBI:229953"/>
    </reaction>
</comment>
<evidence type="ECO:0000256" key="1">
    <source>
        <dbReference type="ARBA" id="ARBA00004141"/>
    </source>
</evidence>
<evidence type="ECO:0000256" key="21">
    <source>
        <dbReference type="ARBA" id="ARBA00046376"/>
    </source>
</evidence>
<sequence length="528" mass="57195">MSIYSDNKTIINEQQDERSPLLPTKTCCSSSNNSYCCSSGTGSNDRKGKQCASNGNDDYCHLANQPWKYKAVALTCAIFLAVGSHFAAHTLGAMKNTVKQEFGISNAQYGVLQSSVSIVNTILPVLGGIFLDAFGTVSGSIVTTLLITFGNILVAASTSNASLSTMIVGRILYGIGSGTVVIVQETILSQWFKGRSLAGVVALMMTVSRLSSFLAQATVVPIANFTGWYGYGFWFSAFLCVFSLVINLIYIMLMRTIISGTCQQGAQVVRRKKSFSWNKLLYLPHSFWLIAAMEFLLGGAWGCFLHINSEFVKFRFGYDNTHAAATASVAQVAPIFLMPILGVCVDRFGRRTWMTLASGLTFVASLLLLGFTYANPLIGMFLFSVSLALGPVGLVSSVPVILPLSLVGTGMGLIKSGTNIGASLFDIATGFLQDAAENQGYGHVIDFFIGIGVLAVIAGLTLCILDYTMYGSILDRSAQEAKRLELLENKIETSSVQEKLWANWIYGGLYIFLAALSWIMFFKFVLVY</sequence>
<evidence type="ECO:0000256" key="18">
    <source>
        <dbReference type="ARBA" id="ARBA00044985"/>
    </source>
</evidence>
<gene>
    <name evidence="24" type="ORF">INT45_005739</name>
</gene>
<comment type="catalytic activity">
    <reaction evidence="12">
        <text>L-arginyl-L-alpha-amino acid(out) = L-arginyl-L-alpha-amino acid(in)</text>
        <dbReference type="Rhea" id="RHEA:79371"/>
        <dbReference type="ChEBI" id="CHEBI:84315"/>
    </reaction>
</comment>
<protein>
    <recommendedName>
        <fullName evidence="18">Lysosomal dipeptide transporter MFSD1</fullName>
    </recommendedName>
    <alternativeName>
        <fullName evidence="19">Major facilitator superfamily domain-containing protein 1</fullName>
    </alternativeName>
</protein>
<evidence type="ECO:0000256" key="11">
    <source>
        <dbReference type="ARBA" id="ARBA00044898"/>
    </source>
</evidence>
<comment type="catalytic activity">
    <reaction evidence="9">
        <text>L-lysyl-L-alpha-amino acid(out) = L-lysyl-L-alpha-amino acid(in)</text>
        <dbReference type="Rhea" id="RHEA:79387"/>
        <dbReference type="ChEBI" id="CHEBI:229965"/>
    </reaction>
</comment>
<comment type="catalytic activity">
    <reaction evidence="8">
        <text>L-alpha-aminoacyl-L-histidine(out) = L-alpha-aminoacyl-L-histidine(in)</text>
        <dbReference type="Rhea" id="RHEA:79375"/>
        <dbReference type="ChEBI" id="CHEBI:229967"/>
    </reaction>
</comment>
<reference evidence="24 25" key="1">
    <citation type="submission" date="2020-12" db="EMBL/GenBank/DDBJ databases">
        <title>Metabolic potential, ecology and presence of endohyphal bacteria is reflected in genomic diversity of Mucoromycotina.</title>
        <authorList>
            <person name="Muszewska A."/>
            <person name="Okrasinska A."/>
            <person name="Steczkiewicz K."/>
            <person name="Drgas O."/>
            <person name="Orlowska M."/>
            <person name="Perlinska-Lenart U."/>
            <person name="Aleksandrzak-Piekarczyk T."/>
            <person name="Szatraj K."/>
            <person name="Zielenkiewicz U."/>
            <person name="Pilsyk S."/>
            <person name="Malc E."/>
            <person name="Mieczkowski P."/>
            <person name="Kruszewska J.S."/>
            <person name="Biernat P."/>
            <person name="Pawlowska J."/>
        </authorList>
    </citation>
    <scope>NUCLEOTIDE SEQUENCE [LARGE SCALE GENOMIC DNA]</scope>
    <source>
        <strain evidence="24 25">CBS 142.35</strain>
    </source>
</reference>
<evidence type="ECO:0000256" key="16">
    <source>
        <dbReference type="ARBA" id="ARBA00044919"/>
    </source>
</evidence>
<comment type="subunit">
    <text evidence="21">Homodimer. Interacts with lysosomal protein GLMP (via lumenal domain); the interaction starts while both proteins are still in the endoplasmic reticulum and is required for stabilization of MFSD1 in lysosomes but has no direct effect on its targeting to lysosomes or transporter activity.</text>
</comment>
<evidence type="ECO:0000256" key="20">
    <source>
        <dbReference type="ARBA" id="ARBA00045709"/>
    </source>
</evidence>
<evidence type="ECO:0000256" key="4">
    <source>
        <dbReference type="ARBA" id="ARBA00023136"/>
    </source>
</evidence>
<feature type="transmembrane region" description="Helical" evidence="22">
    <location>
        <begin position="321"/>
        <end position="341"/>
    </location>
</feature>
<feature type="transmembrane region" description="Helical" evidence="22">
    <location>
        <begin position="504"/>
        <end position="526"/>
    </location>
</feature>
<feature type="transmembrane region" description="Helical" evidence="22">
    <location>
        <begin position="71"/>
        <end position="88"/>
    </location>
</feature>
<keyword evidence="3 22" id="KW-1133">Transmembrane helix</keyword>
<comment type="catalytic activity">
    <reaction evidence="16">
        <text>L-alanyl-L-lysine(out) = L-alanyl-L-lysine(in)</text>
        <dbReference type="Rhea" id="RHEA:79415"/>
        <dbReference type="ChEBI" id="CHEBI:192470"/>
    </reaction>
</comment>
<evidence type="ECO:0000256" key="13">
    <source>
        <dbReference type="ARBA" id="ARBA00044900"/>
    </source>
</evidence>
<dbReference type="PANTHER" id="PTHR23512:SF12">
    <property type="entry name" value="TRANSPORTER, PUTATIVE (AFU_ORTHOLOGUE AFUA_4G00260)-RELATED"/>
    <property type="match status" value="1"/>
</dbReference>
<keyword evidence="2 22" id="KW-0812">Transmembrane</keyword>
<evidence type="ECO:0000256" key="9">
    <source>
        <dbReference type="ARBA" id="ARBA00044891"/>
    </source>
</evidence>
<evidence type="ECO:0000256" key="2">
    <source>
        <dbReference type="ARBA" id="ARBA00022692"/>
    </source>
</evidence>
<evidence type="ECO:0000256" key="15">
    <source>
        <dbReference type="ARBA" id="ARBA00044912"/>
    </source>
</evidence>
<feature type="transmembrane region" description="Helical" evidence="22">
    <location>
        <begin position="109"/>
        <end position="131"/>
    </location>
</feature>
<comment type="catalytic activity">
    <reaction evidence="14">
        <text>L-arginyl-glycine(out) = L-arginyl-glycine(in)</text>
        <dbReference type="Rhea" id="RHEA:79391"/>
        <dbReference type="ChEBI" id="CHEBI:229955"/>
    </reaction>
</comment>
<dbReference type="InterPro" id="IPR005829">
    <property type="entry name" value="Sugar_transporter_CS"/>
</dbReference>
<evidence type="ECO:0000313" key="24">
    <source>
        <dbReference type="EMBL" id="KAG2226774.1"/>
    </source>
</evidence>
<dbReference type="AlphaFoldDB" id="A0A8H7SCC4"/>
<comment type="catalytic activity">
    <reaction evidence="13">
        <text>L-lysyl-L-lysine(out) = L-lysyl-L-lysine(in)</text>
        <dbReference type="Rhea" id="RHEA:79403"/>
        <dbReference type="ChEBI" id="CHEBI:229956"/>
    </reaction>
</comment>
<evidence type="ECO:0000256" key="19">
    <source>
        <dbReference type="ARBA" id="ARBA00045018"/>
    </source>
</evidence>
<dbReference type="Proteomes" id="UP000646827">
    <property type="component" value="Unassembled WGS sequence"/>
</dbReference>
<evidence type="ECO:0000256" key="12">
    <source>
        <dbReference type="ARBA" id="ARBA00044899"/>
    </source>
</evidence>
<comment type="catalytic activity">
    <reaction evidence="7">
        <text>L-alpha-aminoacyl-L-arginine(out) = L-alpha-aminoacyl-L-arginine(in)</text>
        <dbReference type="Rhea" id="RHEA:79367"/>
        <dbReference type="ChEBI" id="CHEBI:229968"/>
    </reaction>
</comment>
<accession>A0A8H7SCC4</accession>
<evidence type="ECO:0000256" key="5">
    <source>
        <dbReference type="ARBA" id="ARBA00044876"/>
    </source>
</evidence>
<comment type="catalytic activity">
    <reaction evidence="5">
        <text>L-lysyl-L-alanine(out) = L-lysyl-L-alanine(in)</text>
        <dbReference type="Rhea" id="RHEA:79399"/>
        <dbReference type="ChEBI" id="CHEBI:229954"/>
    </reaction>
</comment>
<evidence type="ECO:0000256" key="14">
    <source>
        <dbReference type="ARBA" id="ARBA00044903"/>
    </source>
</evidence>
<dbReference type="EMBL" id="JAEPRB010000013">
    <property type="protein sequence ID" value="KAG2226774.1"/>
    <property type="molecule type" value="Genomic_DNA"/>
</dbReference>
<dbReference type="GO" id="GO:0016020">
    <property type="term" value="C:membrane"/>
    <property type="evidence" value="ECO:0007669"/>
    <property type="project" value="UniProtKB-SubCell"/>
</dbReference>
<evidence type="ECO:0000256" key="3">
    <source>
        <dbReference type="ARBA" id="ARBA00022989"/>
    </source>
</evidence>
<name>A0A8H7SCC4_9FUNG</name>
<comment type="function">
    <text evidence="20">Lysosomal dipeptide uniporter that selectively exports lysine, arginine or histidine-containing dipeptides with a net positive charge from the lysosome lumen into the cytosol. Could play a role in a specific type of protein O-glycosylation indirectly regulating macrophages migration and tissue invasion. Also essential for liver homeostasis.</text>
</comment>
<dbReference type="PANTHER" id="PTHR23512">
    <property type="entry name" value="MAJOR FACILITATOR SUPERFAMILY DOMAIN-CONTAINING PROTEIN 1"/>
    <property type="match status" value="1"/>
</dbReference>
<dbReference type="SUPFAM" id="SSF103473">
    <property type="entry name" value="MFS general substrate transporter"/>
    <property type="match status" value="1"/>
</dbReference>
<evidence type="ECO:0000256" key="8">
    <source>
        <dbReference type="ARBA" id="ARBA00044884"/>
    </source>
</evidence>
<comment type="caution">
    <text evidence="24">The sequence shown here is derived from an EMBL/GenBank/DDBJ whole genome shotgun (WGS) entry which is preliminary data.</text>
</comment>
<evidence type="ECO:0000256" key="7">
    <source>
        <dbReference type="ARBA" id="ARBA00044881"/>
    </source>
</evidence>
<dbReference type="Pfam" id="PF07690">
    <property type="entry name" value="MFS_1"/>
    <property type="match status" value="1"/>
</dbReference>
<dbReference type="PROSITE" id="PS50850">
    <property type="entry name" value="MFS"/>
    <property type="match status" value="1"/>
</dbReference>
<feature type="transmembrane region" description="Helical" evidence="22">
    <location>
        <begin position="380"/>
        <end position="407"/>
    </location>
</feature>
<feature type="transmembrane region" description="Helical" evidence="22">
    <location>
        <begin position="231"/>
        <end position="253"/>
    </location>
</feature>
<feature type="transmembrane region" description="Helical" evidence="22">
    <location>
        <begin position="280"/>
        <end position="301"/>
    </location>
</feature>
<dbReference type="Gene3D" id="1.20.1250.20">
    <property type="entry name" value="MFS general substrate transporter like domains"/>
    <property type="match status" value="2"/>
</dbReference>
<comment type="subcellular location">
    <subcellularLocation>
        <location evidence="1">Membrane</location>
        <topology evidence="1">Multi-pass membrane protein</topology>
    </subcellularLocation>
</comment>
<comment type="catalytic activity">
    <reaction evidence="10">
        <text>L-alpha-aminoacyl-L-lysine(out) = L-alpha-aminoacyl-L-lysine(in)</text>
        <dbReference type="Rhea" id="RHEA:79383"/>
        <dbReference type="ChEBI" id="CHEBI:229966"/>
    </reaction>
</comment>
<evidence type="ECO:0000313" key="25">
    <source>
        <dbReference type="Proteomes" id="UP000646827"/>
    </source>
</evidence>
<feature type="transmembrane region" description="Helical" evidence="22">
    <location>
        <begin position="197"/>
        <end position="219"/>
    </location>
</feature>
<feature type="domain" description="Major facilitator superfamily (MFS) profile" evidence="23">
    <location>
        <begin position="70"/>
        <end position="470"/>
    </location>
</feature>
<feature type="transmembrane region" description="Helical" evidence="22">
    <location>
        <begin position="447"/>
        <end position="470"/>
    </location>
</feature>
<dbReference type="InterPro" id="IPR036259">
    <property type="entry name" value="MFS_trans_sf"/>
</dbReference>